<dbReference type="HOGENOM" id="CLU_2267571_0_0_1"/>
<dbReference type="EMBL" id="LS974625">
    <property type="protein sequence ID" value="CAG7864122.1"/>
    <property type="molecule type" value="Genomic_DNA"/>
</dbReference>
<proteinExistence type="predicted"/>
<reference evidence="3" key="3">
    <citation type="submission" date="2018-11" db="EMBL/GenBank/DDBJ databases">
        <authorList>
            <consortium name="Genoscope - CEA"/>
            <person name="William W."/>
        </authorList>
    </citation>
    <scope>NUCLEOTIDE SEQUENCE</scope>
</reference>
<organism evidence="3">
    <name type="scientific">Brassica campestris</name>
    <name type="common">Field mustard</name>
    <dbReference type="NCBI Taxonomy" id="3711"/>
    <lineage>
        <taxon>Eukaryota</taxon>
        <taxon>Viridiplantae</taxon>
        <taxon>Streptophyta</taxon>
        <taxon>Embryophyta</taxon>
        <taxon>Tracheophyta</taxon>
        <taxon>Spermatophyta</taxon>
        <taxon>Magnoliopsida</taxon>
        <taxon>eudicotyledons</taxon>
        <taxon>Gunneridae</taxon>
        <taxon>Pentapetalae</taxon>
        <taxon>rosids</taxon>
        <taxon>malvids</taxon>
        <taxon>Brassicales</taxon>
        <taxon>Brassicaceae</taxon>
        <taxon>Brassiceae</taxon>
        <taxon>Brassica</taxon>
    </lineage>
</organism>
<reference evidence="5" key="1">
    <citation type="journal article" date="2011" name="Nat. Genet.">
        <title>The genome of the mesopolyploid crop species Brassica rapa.</title>
        <authorList>
            <consortium name="Brassica rapa Genome Sequencing Project Consortium"/>
            <person name="Wang X."/>
            <person name="Wang H."/>
            <person name="Wang J."/>
            <person name="Sun R."/>
            <person name="Wu J."/>
            <person name="Liu S."/>
            <person name="Bai Y."/>
            <person name="Mun J.H."/>
            <person name="Bancroft I."/>
            <person name="Cheng F."/>
            <person name="Huang S."/>
            <person name="Li X."/>
            <person name="Hua W."/>
            <person name="Wang J."/>
            <person name="Wang X."/>
            <person name="Freeling M."/>
            <person name="Pires J.C."/>
            <person name="Paterson A.H."/>
            <person name="Chalhoub B."/>
            <person name="Wang B."/>
            <person name="Hayward A."/>
            <person name="Sharpe A.G."/>
            <person name="Park B.S."/>
            <person name="Weisshaar B."/>
            <person name="Liu B."/>
            <person name="Li B."/>
            <person name="Liu B."/>
            <person name="Tong C."/>
            <person name="Song C."/>
            <person name="Duran C."/>
            <person name="Peng C."/>
            <person name="Geng C."/>
            <person name="Koh C."/>
            <person name="Lin C."/>
            <person name="Edwards D."/>
            <person name="Mu D."/>
            <person name="Shen D."/>
            <person name="Soumpourou E."/>
            <person name="Li F."/>
            <person name="Fraser F."/>
            <person name="Conant G."/>
            <person name="Lassalle G."/>
            <person name="King G.J."/>
            <person name="Bonnema G."/>
            <person name="Tang H."/>
            <person name="Wang H."/>
            <person name="Belcram H."/>
            <person name="Zhou H."/>
            <person name="Hirakawa H."/>
            <person name="Abe H."/>
            <person name="Guo H."/>
            <person name="Wang H."/>
            <person name="Jin H."/>
            <person name="Parkin I.A."/>
            <person name="Batley J."/>
            <person name="Kim J.S."/>
            <person name="Just J."/>
            <person name="Li J."/>
            <person name="Xu J."/>
            <person name="Deng J."/>
            <person name="Kim J.A."/>
            <person name="Li J."/>
            <person name="Yu J."/>
            <person name="Meng J."/>
            <person name="Wang J."/>
            <person name="Min J."/>
            <person name="Poulain J."/>
            <person name="Wang J."/>
            <person name="Hatakeyama K."/>
            <person name="Wu K."/>
            <person name="Wang L."/>
            <person name="Fang L."/>
            <person name="Trick M."/>
            <person name="Links M.G."/>
            <person name="Zhao M."/>
            <person name="Jin M."/>
            <person name="Ramchiary N."/>
            <person name="Drou N."/>
            <person name="Berkman P.J."/>
            <person name="Cai Q."/>
            <person name="Huang Q."/>
            <person name="Li R."/>
            <person name="Tabata S."/>
            <person name="Cheng S."/>
            <person name="Zhang S."/>
            <person name="Zhang S."/>
            <person name="Huang S."/>
            <person name="Sato S."/>
            <person name="Sun S."/>
            <person name="Kwon S.J."/>
            <person name="Choi S.R."/>
            <person name="Lee T.H."/>
            <person name="Fan W."/>
            <person name="Zhao X."/>
            <person name="Tan X."/>
            <person name="Xu X."/>
            <person name="Wang Y."/>
            <person name="Qiu Y."/>
            <person name="Yin Y."/>
            <person name="Li Y."/>
            <person name="Du Y."/>
            <person name="Liao Y."/>
            <person name="Lim Y."/>
            <person name="Narusaka Y."/>
            <person name="Wang Y."/>
            <person name="Wang Z."/>
            <person name="Li Z."/>
            <person name="Wang Z."/>
            <person name="Xiong Z."/>
            <person name="Zhang Z."/>
        </authorList>
    </citation>
    <scope>NUCLEOTIDE SEQUENCE [LARGE SCALE GENOMIC DNA]</scope>
    <source>
        <strain evidence="5">cv. Chiifu-401-42</strain>
    </source>
</reference>
<name>A0A3P5Y1V8_BRACM</name>
<dbReference type="EMBL" id="LR031568">
    <property type="protein sequence ID" value="VDC61392.1"/>
    <property type="molecule type" value="Genomic_DNA"/>
</dbReference>
<dbReference type="Gramene" id="Bra023196.1">
    <property type="protein sequence ID" value="Bra023196.1-P"/>
    <property type="gene ID" value="Bra023196"/>
</dbReference>
<dbReference type="Gramene" id="A09p45890.2_BraZ1">
    <property type="protein sequence ID" value="A09p45890.2_BraZ1.CDS.1"/>
    <property type="gene ID" value="A09g45890.2_BraZ1"/>
</dbReference>
<protein>
    <submittedName>
        <fullName evidence="3 4">Uncharacterized protein</fullName>
    </submittedName>
</protein>
<evidence type="ECO:0000313" key="5">
    <source>
        <dbReference type="Proteomes" id="UP000011750"/>
    </source>
</evidence>
<evidence type="ECO:0000313" key="3">
    <source>
        <dbReference type="EMBL" id="VDC61392.1"/>
    </source>
</evidence>
<reference evidence="5" key="2">
    <citation type="journal article" date="2018" name="Hortic Res">
        <title>Improved Brassica rapa reference genome by single-molecule sequencing and chromosome conformation capture technologies.</title>
        <authorList>
            <person name="Zhang L."/>
            <person name="Cai X."/>
            <person name="Wu J."/>
            <person name="Liu M."/>
            <person name="Grob S."/>
            <person name="Cheng F."/>
            <person name="Liang J."/>
            <person name="Cai C."/>
            <person name="Liu Z."/>
            <person name="Liu B."/>
            <person name="Wang F."/>
            <person name="Li S."/>
            <person name="Liu F."/>
            <person name="Li X."/>
            <person name="Cheng L."/>
            <person name="Yang W."/>
            <person name="Li M.H."/>
            <person name="Grossniklaus U."/>
            <person name="Zheng H."/>
            <person name="Wang X."/>
        </authorList>
    </citation>
    <scope>NUCLEOTIDE SEQUENCE [LARGE SCALE GENOMIC DNA]</scope>
    <source>
        <strain evidence="5">cv. Chiifu-401-42</strain>
    </source>
</reference>
<accession>M4E345</accession>
<evidence type="ECO:0000313" key="4">
    <source>
        <dbReference type="EnsemblPlants" id="Bra023196.1-P"/>
    </source>
</evidence>
<evidence type="ECO:0000256" key="1">
    <source>
        <dbReference type="SAM" id="MobiDB-lite"/>
    </source>
</evidence>
<dbReference type="Proteomes" id="UP000694005">
    <property type="component" value="Chromosome A09"/>
</dbReference>
<dbReference type="OMA" id="GMHEEQV"/>
<dbReference type="Proteomes" id="UP000011750">
    <property type="component" value="Chromosome A09"/>
</dbReference>
<accession>A0A3P5Y1V8</accession>
<reference evidence="4" key="4">
    <citation type="submission" date="2023-03" db="UniProtKB">
        <authorList>
            <consortium name="EnsemblPlants"/>
        </authorList>
    </citation>
    <scope>IDENTIFICATION</scope>
    <source>
        <strain evidence="4">cv. Chiifu-401-42</strain>
    </source>
</reference>
<dbReference type="EnsemblPlants" id="Bra023196.1">
    <property type="protein sequence ID" value="Bra023196.1-P"/>
    <property type="gene ID" value="Bra023196"/>
</dbReference>
<dbReference type="AlphaFoldDB" id="A0A3P5Y1V8"/>
<evidence type="ECO:0000313" key="2">
    <source>
        <dbReference type="EMBL" id="CAG7864122.1"/>
    </source>
</evidence>
<gene>
    <name evidence="3" type="ORF">BRAA09T39003Z</name>
    <name evidence="2" type="ORF">BRAPAZ1V2_A09P45890.2</name>
</gene>
<feature type="region of interest" description="Disordered" evidence="1">
    <location>
        <begin position="57"/>
        <end position="90"/>
    </location>
</feature>
<keyword evidence="5" id="KW-1185">Reference proteome</keyword>
<sequence>MDADQGLATVHGMHEEQVDLLEEIKAHLLENGIDMDAEDFLEKLSEEEMEEVVKELEEERNVNEKEEMVAVEEEQGPPGGEIAKKTRSTQEAIQAYTSHCGKL</sequence>
<feature type="compositionally biased region" description="Basic and acidic residues" evidence="1">
    <location>
        <begin position="57"/>
        <end position="68"/>
    </location>
</feature>